<dbReference type="EMBL" id="JACOPN010000012">
    <property type="protein sequence ID" value="MBC5718227.1"/>
    <property type="molecule type" value="Genomic_DNA"/>
</dbReference>
<dbReference type="InterPro" id="IPR018062">
    <property type="entry name" value="HTH_AraC-typ_CS"/>
</dbReference>
<dbReference type="SUPFAM" id="SSF46689">
    <property type="entry name" value="Homeodomain-like"/>
    <property type="match status" value="2"/>
</dbReference>
<keyword evidence="1" id="KW-0805">Transcription regulation</keyword>
<dbReference type="PROSITE" id="PS01124">
    <property type="entry name" value="HTH_ARAC_FAMILY_2"/>
    <property type="match status" value="1"/>
</dbReference>
<proteinExistence type="predicted"/>
<dbReference type="Gene3D" id="1.10.10.60">
    <property type="entry name" value="Homeodomain-like"/>
    <property type="match status" value="2"/>
</dbReference>
<dbReference type="SMART" id="SM00342">
    <property type="entry name" value="HTH_ARAC"/>
    <property type="match status" value="1"/>
</dbReference>
<dbReference type="InterPro" id="IPR003313">
    <property type="entry name" value="AraC-bd"/>
</dbReference>
<keyword evidence="3" id="KW-0804">Transcription</keyword>
<dbReference type="SUPFAM" id="SSF51215">
    <property type="entry name" value="Regulatory protein AraC"/>
    <property type="match status" value="1"/>
</dbReference>
<reference evidence="5" key="1">
    <citation type="submission" date="2020-08" db="EMBL/GenBank/DDBJ databases">
        <title>Genome public.</title>
        <authorList>
            <person name="Liu C."/>
            <person name="Sun Q."/>
        </authorList>
    </citation>
    <scope>NUCLEOTIDE SEQUENCE</scope>
    <source>
        <strain evidence="5">BX5</strain>
    </source>
</reference>
<dbReference type="InterPro" id="IPR009057">
    <property type="entry name" value="Homeodomain-like_sf"/>
</dbReference>
<organism evidence="5 6">
    <name type="scientific">Flintibacter faecis</name>
    <dbReference type="NCBI Taxonomy" id="2763047"/>
    <lineage>
        <taxon>Bacteria</taxon>
        <taxon>Bacillati</taxon>
        <taxon>Bacillota</taxon>
        <taxon>Clostridia</taxon>
        <taxon>Eubacteriales</taxon>
        <taxon>Flintibacter</taxon>
    </lineage>
</organism>
<dbReference type="AlphaFoldDB" id="A0A8J6J7D5"/>
<dbReference type="Proteomes" id="UP000602260">
    <property type="component" value="Unassembled WGS sequence"/>
</dbReference>
<protein>
    <submittedName>
        <fullName evidence="5">Helix-turn-helix transcriptional regulator</fullName>
    </submittedName>
</protein>
<evidence type="ECO:0000256" key="2">
    <source>
        <dbReference type="ARBA" id="ARBA00023125"/>
    </source>
</evidence>
<dbReference type="GO" id="GO:0003700">
    <property type="term" value="F:DNA-binding transcription factor activity"/>
    <property type="evidence" value="ECO:0007669"/>
    <property type="project" value="InterPro"/>
</dbReference>
<dbReference type="Pfam" id="PF02311">
    <property type="entry name" value="AraC_binding"/>
    <property type="match status" value="1"/>
</dbReference>
<evidence type="ECO:0000313" key="5">
    <source>
        <dbReference type="EMBL" id="MBC5718227.1"/>
    </source>
</evidence>
<accession>A0A8J6J7D5</accession>
<feature type="domain" description="HTH araC/xylS-type" evidence="4">
    <location>
        <begin position="176"/>
        <end position="273"/>
    </location>
</feature>
<dbReference type="InterPro" id="IPR018060">
    <property type="entry name" value="HTH_AraC"/>
</dbReference>
<dbReference type="Pfam" id="PF12833">
    <property type="entry name" value="HTH_18"/>
    <property type="match status" value="1"/>
</dbReference>
<evidence type="ECO:0000256" key="1">
    <source>
        <dbReference type="ARBA" id="ARBA00023015"/>
    </source>
</evidence>
<dbReference type="PANTHER" id="PTHR43280:SF34">
    <property type="entry name" value="ARAC-FAMILY TRANSCRIPTIONAL REGULATOR"/>
    <property type="match status" value="1"/>
</dbReference>
<name>A0A8J6J7D5_9FIRM</name>
<dbReference type="PANTHER" id="PTHR43280">
    <property type="entry name" value="ARAC-FAMILY TRANSCRIPTIONAL REGULATOR"/>
    <property type="match status" value="1"/>
</dbReference>
<evidence type="ECO:0000256" key="3">
    <source>
        <dbReference type="ARBA" id="ARBA00023163"/>
    </source>
</evidence>
<dbReference type="RefSeq" id="WP_186879292.1">
    <property type="nucleotide sequence ID" value="NZ_JACOPN010000012.1"/>
</dbReference>
<dbReference type="GO" id="GO:0043565">
    <property type="term" value="F:sequence-specific DNA binding"/>
    <property type="evidence" value="ECO:0007669"/>
    <property type="project" value="InterPro"/>
</dbReference>
<dbReference type="InterPro" id="IPR037923">
    <property type="entry name" value="HTH-like"/>
</dbReference>
<gene>
    <name evidence="5" type="ORF">H8S55_13070</name>
</gene>
<comment type="caution">
    <text evidence="5">The sequence shown here is derived from an EMBL/GenBank/DDBJ whole genome shotgun (WGS) entry which is preliminary data.</text>
</comment>
<dbReference type="PROSITE" id="PS00041">
    <property type="entry name" value="HTH_ARAC_FAMILY_1"/>
    <property type="match status" value="1"/>
</dbReference>
<sequence>MMGVDGVQVRFFSKEGWQENKFHFHDTLEILLTMSEGECFFVRNKMYPITRGSLYVLSPDDLHRSSPHAKTLYQFYSIRFYAEEVAAFSSDGFDILACFRNHEQFNHRVQLLGDQLDHLLKLINKMEYYLSVDCTSYGKEVFIKTLLAEILVYINYLYSVPSRPSPPDNEEVSKLQPVIAYIQEHISEELPLELLAQQIFVSKYYLSHRFKEIMGFTLSEYIIHRRLAQAKSLLRNGSSVAFAGERSGFNSSAHFIRTFIKYENISPKQYAKQYRVLENYWTPSPAHRDAFLIAPPEQEPPRQR</sequence>
<keyword evidence="6" id="KW-1185">Reference proteome</keyword>
<keyword evidence="2" id="KW-0238">DNA-binding</keyword>
<evidence type="ECO:0000313" key="6">
    <source>
        <dbReference type="Proteomes" id="UP000602260"/>
    </source>
</evidence>
<evidence type="ECO:0000259" key="4">
    <source>
        <dbReference type="PROSITE" id="PS01124"/>
    </source>
</evidence>